<feature type="transmembrane region" description="Helical" evidence="1">
    <location>
        <begin position="211"/>
        <end position="231"/>
    </location>
</feature>
<dbReference type="InterPro" id="IPR025333">
    <property type="entry name" value="DUF4239"/>
</dbReference>
<dbReference type="Pfam" id="PF14023">
    <property type="entry name" value="Bestrophin-like"/>
    <property type="match status" value="1"/>
</dbReference>
<evidence type="ECO:0008006" key="4">
    <source>
        <dbReference type="Google" id="ProtNLM"/>
    </source>
</evidence>
<protein>
    <recommendedName>
        <fullName evidence="4">DUF4239 domain-containing protein</fullName>
    </recommendedName>
</protein>
<keyword evidence="3" id="KW-1185">Reference proteome</keyword>
<keyword evidence="1" id="KW-0472">Membrane</keyword>
<evidence type="ECO:0000313" key="3">
    <source>
        <dbReference type="Proteomes" id="UP000321424"/>
    </source>
</evidence>
<evidence type="ECO:0000313" key="2">
    <source>
        <dbReference type="EMBL" id="GEM40733.1"/>
    </source>
</evidence>
<feature type="transmembrane region" description="Helical" evidence="1">
    <location>
        <begin position="45"/>
        <end position="69"/>
    </location>
</feature>
<gene>
    <name evidence="2" type="ORF">NN4_52520</name>
</gene>
<accession>A0A511MJC1</accession>
<feature type="transmembrane region" description="Helical" evidence="1">
    <location>
        <begin position="6"/>
        <end position="25"/>
    </location>
</feature>
<dbReference type="Proteomes" id="UP000321424">
    <property type="component" value="Unassembled WGS sequence"/>
</dbReference>
<keyword evidence="1" id="KW-1133">Transmembrane helix</keyword>
<keyword evidence="1" id="KW-0812">Transmembrane</keyword>
<name>A0A511MJC1_9NOCA</name>
<sequence>MDSELVQQLVVPLAVATLAVIVFVVGNRLRPTSWRETEDEGSGTLVLDLINTLFMAVAAFVVVICWQQYDNAHNHTVAESKALVDVYWAAHSMPEPAHEQIQRLVHAYTEQVVTVEWPEMDNEERLSQSTQDTFDKLRDTVLAIQSEDASVTELQAKAVAALDAAAQARHDRAMDSKLGMPGFLYTALWFTTILLLCSAALSGVEVTKRSVVMTALLGVVVGAAIVAIYGLDRPFSGGNIVSKDAFELALSRYQDIT</sequence>
<reference evidence="2 3" key="1">
    <citation type="submission" date="2019-07" db="EMBL/GenBank/DDBJ databases">
        <title>Whole genome shotgun sequence of Nocardia ninae NBRC 108245.</title>
        <authorList>
            <person name="Hosoyama A."/>
            <person name="Uohara A."/>
            <person name="Ohji S."/>
            <person name="Ichikawa N."/>
        </authorList>
    </citation>
    <scope>NUCLEOTIDE SEQUENCE [LARGE SCALE GENOMIC DNA]</scope>
    <source>
        <strain evidence="2 3">NBRC 108245</strain>
    </source>
</reference>
<proteinExistence type="predicted"/>
<evidence type="ECO:0000256" key="1">
    <source>
        <dbReference type="SAM" id="Phobius"/>
    </source>
</evidence>
<comment type="caution">
    <text evidence="2">The sequence shown here is derived from an EMBL/GenBank/DDBJ whole genome shotgun (WGS) entry which is preliminary data.</text>
</comment>
<dbReference type="EMBL" id="BJXA01000040">
    <property type="protein sequence ID" value="GEM40733.1"/>
    <property type="molecule type" value="Genomic_DNA"/>
</dbReference>
<organism evidence="2 3">
    <name type="scientific">Nocardia ninae NBRC 108245</name>
    <dbReference type="NCBI Taxonomy" id="1210091"/>
    <lineage>
        <taxon>Bacteria</taxon>
        <taxon>Bacillati</taxon>
        <taxon>Actinomycetota</taxon>
        <taxon>Actinomycetes</taxon>
        <taxon>Mycobacteriales</taxon>
        <taxon>Nocardiaceae</taxon>
        <taxon>Nocardia</taxon>
    </lineage>
</organism>
<dbReference type="OrthoDB" id="3427059at2"/>
<feature type="transmembrane region" description="Helical" evidence="1">
    <location>
        <begin position="183"/>
        <end position="204"/>
    </location>
</feature>
<dbReference type="AlphaFoldDB" id="A0A511MJC1"/>
<dbReference type="RefSeq" id="WP_147136541.1">
    <property type="nucleotide sequence ID" value="NZ_BJXA01000040.1"/>
</dbReference>